<evidence type="ECO:0000313" key="13">
    <source>
        <dbReference type="EMBL" id="CAH0382716.1"/>
    </source>
</evidence>
<dbReference type="InterPro" id="IPR002464">
    <property type="entry name" value="DNA/RNA_helicase_DEAH_CS"/>
</dbReference>
<dbReference type="CDD" id="cd06223">
    <property type="entry name" value="PRTases_typeI"/>
    <property type="match status" value="1"/>
</dbReference>
<dbReference type="Pfam" id="PF00271">
    <property type="entry name" value="Helicase_C"/>
    <property type="match status" value="1"/>
</dbReference>
<gene>
    <name evidence="13" type="ORF">BEMITA_LOCUS2222</name>
</gene>
<dbReference type="EC" id="5.6.2.4" evidence="9"/>
<dbReference type="Gene3D" id="3.40.50.300">
    <property type="entry name" value="P-loop containing nucleotide triphosphate hydrolases"/>
    <property type="match status" value="2"/>
</dbReference>
<dbReference type="Proteomes" id="UP001152759">
    <property type="component" value="Chromosome 10"/>
</dbReference>
<keyword evidence="7" id="KW-0413">Isomerase</keyword>
<dbReference type="GO" id="GO:0016787">
    <property type="term" value="F:hydrolase activity"/>
    <property type="evidence" value="ECO:0007669"/>
    <property type="project" value="UniProtKB-KW"/>
</dbReference>
<protein>
    <recommendedName>
        <fullName evidence="9">DNA 3'-5' helicase</fullName>
        <ecNumber evidence="9">5.6.2.4</ecNumber>
    </recommendedName>
    <alternativeName>
        <fullName evidence="10">DNA 3'-5' helicase Q1</fullName>
    </alternativeName>
</protein>
<dbReference type="SUPFAM" id="SSF52540">
    <property type="entry name" value="P-loop containing nucleoside triphosphate hydrolases"/>
    <property type="match status" value="1"/>
</dbReference>
<feature type="domain" description="Helicase C-terminal" evidence="12">
    <location>
        <begin position="227"/>
        <end position="377"/>
    </location>
</feature>
<dbReference type="GO" id="GO:0043138">
    <property type="term" value="F:3'-5' DNA helicase activity"/>
    <property type="evidence" value="ECO:0007669"/>
    <property type="project" value="UniProtKB-EC"/>
</dbReference>
<comment type="catalytic activity">
    <reaction evidence="8">
        <text>Couples ATP hydrolysis with the unwinding of duplex DNA by translocating in the 3'-5' direction.</text>
        <dbReference type="EC" id="5.6.2.4"/>
    </reaction>
</comment>
<dbReference type="SMART" id="SM00487">
    <property type="entry name" value="DEXDc"/>
    <property type="match status" value="1"/>
</dbReference>
<dbReference type="PROSITE" id="PS51192">
    <property type="entry name" value="HELICASE_ATP_BIND_1"/>
    <property type="match status" value="1"/>
</dbReference>
<dbReference type="PROSITE" id="PS51194">
    <property type="entry name" value="HELICASE_CTER"/>
    <property type="match status" value="1"/>
</dbReference>
<evidence type="ECO:0000256" key="10">
    <source>
        <dbReference type="ARBA" id="ARBA00044566"/>
    </source>
</evidence>
<dbReference type="KEGG" id="btab:109035126"/>
<dbReference type="InterPro" id="IPR000836">
    <property type="entry name" value="PRTase_dom"/>
</dbReference>
<dbReference type="GO" id="GO:0003677">
    <property type="term" value="F:DNA binding"/>
    <property type="evidence" value="ECO:0007669"/>
    <property type="project" value="UniProtKB-KW"/>
</dbReference>
<dbReference type="AlphaFoldDB" id="A0A9P0EX06"/>
<dbReference type="PANTHER" id="PTHR13710">
    <property type="entry name" value="DNA HELICASE RECQ FAMILY MEMBER"/>
    <property type="match status" value="1"/>
</dbReference>
<dbReference type="Pfam" id="PF00270">
    <property type="entry name" value="DEAD"/>
    <property type="match status" value="1"/>
</dbReference>
<dbReference type="NCBIfam" id="TIGR00614">
    <property type="entry name" value="recQ_fam"/>
    <property type="match status" value="1"/>
</dbReference>
<dbReference type="InterPro" id="IPR004589">
    <property type="entry name" value="DNA_helicase_ATP-dep_RecQ"/>
</dbReference>
<dbReference type="InterPro" id="IPR027417">
    <property type="entry name" value="P-loop_NTPase"/>
</dbReference>
<evidence type="ECO:0000313" key="14">
    <source>
        <dbReference type="Proteomes" id="UP001152759"/>
    </source>
</evidence>
<accession>A0A9P0EX06</accession>
<dbReference type="Pfam" id="PF00156">
    <property type="entry name" value="Pribosyltran"/>
    <property type="match status" value="1"/>
</dbReference>
<evidence type="ECO:0000256" key="6">
    <source>
        <dbReference type="ARBA" id="ARBA00023125"/>
    </source>
</evidence>
<comment type="similarity">
    <text evidence="1">Belongs to the helicase family. RecQ subfamily.</text>
</comment>
<dbReference type="GO" id="GO:0030894">
    <property type="term" value="C:replisome"/>
    <property type="evidence" value="ECO:0007669"/>
    <property type="project" value="TreeGrafter"/>
</dbReference>
<dbReference type="SUPFAM" id="SSF53271">
    <property type="entry name" value="PRTase-like"/>
    <property type="match status" value="1"/>
</dbReference>
<sequence>MDRDKALTLLQSAVGDPAATFKEDQWEAIDALVNHRKRLLVVQHTGWGKSSIYFLSTKIFRQQNFGPTIIISPLLALMNNQIETAKRFNVVAGSFNSTNWGERGALTEKVLNNEIDCLLISPERLSDDWFMSTIFSRICKKIALLVIDEAHCISVWGHDFRPDYGRIIDILQLLPADAAVVATTATATQPVIDDLKSQLGELHIIRGSLYRESLALQTMKIADPAFQLAWLAKNIPKLEGCGIMYVLRRREAEEMVKWLNYNNVKADLYHGQLSDYTHRQRLENRLLNNELKVLVATSALGMGFDKPDLGFVIHSQAPESVITYYQQVGRAGRGIDYAVGILMLGTKEEDIHEYFRRTALPSETDIRKIVQALEENNGLTLYDIKSQVNMRQDKIEKTLKYLSAEKPAPIKKDGNMWYRMPVPFNMNSSEFKGLSLTLRREKEWKRVLDYIDHPGCKMNFLQEELDDPGVPIACGKCNSCVQRLIVDEPVDADLEEAAKFFLTNPDITIPPFKYENSFELLEPICLLPAYTSPISFSSYPFREELAAAPGRALSLWGDAGWSEIVRKDKYINNHFSDLLCDATANMIGGRWKPDPFPAYVCCVPSKDHPNLVPSFAQRLASKLGLPFVNAIDQIADKEPQKDQHNSVHQRKNLDGVFKVTQLAHGPVLLVDDIVDSGLTLATVAALLREANSQKYEVYPVALIKLR</sequence>
<feature type="domain" description="Helicase ATP-binding" evidence="11">
    <location>
        <begin position="30"/>
        <end position="205"/>
    </location>
</feature>
<dbReference type="GO" id="GO:0005737">
    <property type="term" value="C:cytoplasm"/>
    <property type="evidence" value="ECO:0007669"/>
    <property type="project" value="TreeGrafter"/>
</dbReference>
<dbReference type="PROSITE" id="PS00690">
    <property type="entry name" value="DEAH_ATP_HELICASE"/>
    <property type="match status" value="1"/>
</dbReference>
<dbReference type="SMART" id="SM00490">
    <property type="entry name" value="HELICc"/>
    <property type="match status" value="1"/>
</dbReference>
<evidence type="ECO:0000256" key="5">
    <source>
        <dbReference type="ARBA" id="ARBA00022840"/>
    </source>
</evidence>
<keyword evidence="5" id="KW-0067">ATP-binding</keyword>
<dbReference type="GO" id="GO:0006310">
    <property type="term" value="P:DNA recombination"/>
    <property type="evidence" value="ECO:0007669"/>
    <property type="project" value="InterPro"/>
</dbReference>
<evidence type="ECO:0000256" key="3">
    <source>
        <dbReference type="ARBA" id="ARBA00022801"/>
    </source>
</evidence>
<dbReference type="InterPro" id="IPR011545">
    <property type="entry name" value="DEAD/DEAH_box_helicase_dom"/>
</dbReference>
<dbReference type="GO" id="GO:0009378">
    <property type="term" value="F:four-way junction helicase activity"/>
    <property type="evidence" value="ECO:0007669"/>
    <property type="project" value="TreeGrafter"/>
</dbReference>
<organism evidence="13 14">
    <name type="scientific">Bemisia tabaci</name>
    <name type="common">Sweetpotato whitefly</name>
    <name type="synonym">Aleurodes tabaci</name>
    <dbReference type="NCBI Taxonomy" id="7038"/>
    <lineage>
        <taxon>Eukaryota</taxon>
        <taxon>Metazoa</taxon>
        <taxon>Ecdysozoa</taxon>
        <taxon>Arthropoda</taxon>
        <taxon>Hexapoda</taxon>
        <taxon>Insecta</taxon>
        <taxon>Pterygota</taxon>
        <taxon>Neoptera</taxon>
        <taxon>Paraneoptera</taxon>
        <taxon>Hemiptera</taxon>
        <taxon>Sternorrhyncha</taxon>
        <taxon>Aleyrodoidea</taxon>
        <taxon>Aleyrodidae</taxon>
        <taxon>Aleyrodinae</taxon>
        <taxon>Bemisia</taxon>
    </lineage>
</organism>
<evidence type="ECO:0000256" key="1">
    <source>
        <dbReference type="ARBA" id="ARBA00005446"/>
    </source>
</evidence>
<evidence type="ECO:0000259" key="11">
    <source>
        <dbReference type="PROSITE" id="PS51192"/>
    </source>
</evidence>
<evidence type="ECO:0000256" key="8">
    <source>
        <dbReference type="ARBA" id="ARBA00034617"/>
    </source>
</evidence>
<dbReference type="PANTHER" id="PTHR13710:SF105">
    <property type="entry name" value="ATP-DEPENDENT DNA HELICASE Q1"/>
    <property type="match status" value="1"/>
</dbReference>
<evidence type="ECO:0000256" key="4">
    <source>
        <dbReference type="ARBA" id="ARBA00022806"/>
    </source>
</evidence>
<dbReference type="GO" id="GO:0006281">
    <property type="term" value="P:DNA repair"/>
    <property type="evidence" value="ECO:0007669"/>
    <property type="project" value="TreeGrafter"/>
</dbReference>
<keyword evidence="4" id="KW-0347">Helicase</keyword>
<evidence type="ECO:0000256" key="9">
    <source>
        <dbReference type="ARBA" id="ARBA00034808"/>
    </source>
</evidence>
<dbReference type="InterPro" id="IPR001650">
    <property type="entry name" value="Helicase_C-like"/>
</dbReference>
<dbReference type="InterPro" id="IPR014001">
    <property type="entry name" value="Helicase_ATP-bd"/>
</dbReference>
<name>A0A9P0EX06_BEMTA</name>
<keyword evidence="6" id="KW-0238">DNA-binding</keyword>
<dbReference type="GO" id="GO:0005524">
    <property type="term" value="F:ATP binding"/>
    <property type="evidence" value="ECO:0007669"/>
    <property type="project" value="UniProtKB-KW"/>
</dbReference>
<dbReference type="Gene3D" id="3.40.50.2020">
    <property type="match status" value="1"/>
</dbReference>
<evidence type="ECO:0000256" key="2">
    <source>
        <dbReference type="ARBA" id="ARBA00022741"/>
    </source>
</evidence>
<dbReference type="InterPro" id="IPR029057">
    <property type="entry name" value="PRTase-like"/>
</dbReference>
<reference evidence="13" key="1">
    <citation type="submission" date="2021-12" db="EMBL/GenBank/DDBJ databases">
        <authorList>
            <person name="King R."/>
        </authorList>
    </citation>
    <scope>NUCLEOTIDE SEQUENCE</scope>
</reference>
<keyword evidence="3" id="KW-0378">Hydrolase</keyword>
<keyword evidence="2" id="KW-0547">Nucleotide-binding</keyword>
<evidence type="ECO:0000259" key="12">
    <source>
        <dbReference type="PROSITE" id="PS51194"/>
    </source>
</evidence>
<evidence type="ECO:0000256" key="7">
    <source>
        <dbReference type="ARBA" id="ARBA00023235"/>
    </source>
</evidence>
<dbReference type="EMBL" id="OU963871">
    <property type="protein sequence ID" value="CAH0382716.1"/>
    <property type="molecule type" value="Genomic_DNA"/>
</dbReference>
<keyword evidence="14" id="KW-1185">Reference proteome</keyword>
<proteinExistence type="inferred from homology"/>